<sequence length="165" mass="19111">MKQKLLKQFIGVLDDRDEYQKHEIYKELAFSGIVLWYLSMTLMFVSLVMDTMSNQISLVTVLLFLVNMVYAFMITIRIRKKGLDETDCESEEEYINKIKQLKKSSTLAGVFWGLTMLVLMDYIFPYISTGNITFNAVNLVTWALGGSVFGAVFYFVSKSRLKKQY</sequence>
<evidence type="ECO:0000313" key="3">
    <source>
        <dbReference type="Proteomes" id="UP000276443"/>
    </source>
</evidence>
<comment type="caution">
    <text evidence="2">The sequence shown here is derived from an EMBL/GenBank/DDBJ whole genome shotgun (WGS) entry which is preliminary data.</text>
</comment>
<proteinExistence type="predicted"/>
<organism evidence="2 3">
    <name type="scientific">Aquisalibacillus elongatus</name>
    <dbReference type="NCBI Taxonomy" id="485577"/>
    <lineage>
        <taxon>Bacteria</taxon>
        <taxon>Bacillati</taxon>
        <taxon>Bacillota</taxon>
        <taxon>Bacilli</taxon>
        <taxon>Bacillales</taxon>
        <taxon>Bacillaceae</taxon>
        <taxon>Aquisalibacillus</taxon>
    </lineage>
</organism>
<evidence type="ECO:0000313" key="2">
    <source>
        <dbReference type="EMBL" id="RPF50654.1"/>
    </source>
</evidence>
<keyword evidence="3" id="KW-1185">Reference proteome</keyword>
<keyword evidence="1" id="KW-0472">Membrane</keyword>
<feature type="transmembrane region" description="Helical" evidence="1">
    <location>
        <begin position="28"/>
        <end position="49"/>
    </location>
</feature>
<accession>A0A3N5AZZ9</accession>
<feature type="transmembrane region" description="Helical" evidence="1">
    <location>
        <begin position="55"/>
        <end position="76"/>
    </location>
</feature>
<dbReference type="Proteomes" id="UP000276443">
    <property type="component" value="Unassembled WGS sequence"/>
</dbReference>
<dbReference type="AlphaFoldDB" id="A0A3N5AZZ9"/>
<name>A0A3N5AZZ9_9BACI</name>
<dbReference type="OrthoDB" id="2622364at2"/>
<dbReference type="EMBL" id="RKRF01000012">
    <property type="protein sequence ID" value="RPF50654.1"/>
    <property type="molecule type" value="Genomic_DNA"/>
</dbReference>
<protein>
    <submittedName>
        <fullName evidence="2">Uncharacterized protein DUF3278</fullName>
    </submittedName>
</protein>
<feature type="transmembrane region" description="Helical" evidence="1">
    <location>
        <begin position="107"/>
        <end position="127"/>
    </location>
</feature>
<keyword evidence="1" id="KW-1133">Transmembrane helix</keyword>
<dbReference type="Pfam" id="PF11683">
    <property type="entry name" value="DUF3278"/>
    <property type="match status" value="1"/>
</dbReference>
<gene>
    <name evidence="2" type="ORF">EDC24_2623</name>
</gene>
<dbReference type="RefSeq" id="WP_124223250.1">
    <property type="nucleotide sequence ID" value="NZ_RKRF01000012.1"/>
</dbReference>
<evidence type="ECO:0000256" key="1">
    <source>
        <dbReference type="SAM" id="Phobius"/>
    </source>
</evidence>
<dbReference type="InterPro" id="IPR021697">
    <property type="entry name" value="DUF3278"/>
</dbReference>
<keyword evidence="1" id="KW-0812">Transmembrane</keyword>
<reference evidence="2 3" key="1">
    <citation type="submission" date="2018-11" db="EMBL/GenBank/DDBJ databases">
        <title>Genomic Encyclopedia of Type Strains, Phase IV (KMG-IV): sequencing the most valuable type-strain genomes for metagenomic binning, comparative biology and taxonomic classification.</title>
        <authorList>
            <person name="Goeker M."/>
        </authorList>
    </citation>
    <scope>NUCLEOTIDE SEQUENCE [LARGE SCALE GENOMIC DNA]</scope>
    <source>
        <strain evidence="2 3">DSM 18090</strain>
    </source>
</reference>
<feature type="transmembrane region" description="Helical" evidence="1">
    <location>
        <begin position="139"/>
        <end position="156"/>
    </location>
</feature>